<feature type="chain" id="PRO_5001489457" evidence="1">
    <location>
        <begin position="18"/>
        <end position="76"/>
    </location>
</feature>
<organism evidence="2 3">
    <name type="scientific">Ancylostoma ceylanicum</name>
    <dbReference type="NCBI Taxonomy" id="53326"/>
    <lineage>
        <taxon>Eukaryota</taxon>
        <taxon>Metazoa</taxon>
        <taxon>Ecdysozoa</taxon>
        <taxon>Nematoda</taxon>
        <taxon>Chromadorea</taxon>
        <taxon>Rhabditida</taxon>
        <taxon>Rhabditina</taxon>
        <taxon>Rhabditomorpha</taxon>
        <taxon>Strongyloidea</taxon>
        <taxon>Ancylostomatidae</taxon>
        <taxon>Ancylostomatinae</taxon>
        <taxon>Ancylostoma</taxon>
    </lineage>
</organism>
<protein>
    <submittedName>
        <fullName evidence="2">Uncharacterized protein</fullName>
    </submittedName>
</protein>
<comment type="caution">
    <text evidence="2">The sequence shown here is derived from an EMBL/GenBank/DDBJ whole genome shotgun (WGS) entry which is preliminary data.</text>
</comment>
<dbReference type="EMBL" id="JARK01001346">
    <property type="protein sequence ID" value="EYC26845.1"/>
    <property type="molecule type" value="Genomic_DNA"/>
</dbReference>
<keyword evidence="1" id="KW-0732">Signal</keyword>
<proteinExistence type="predicted"/>
<evidence type="ECO:0000313" key="3">
    <source>
        <dbReference type="Proteomes" id="UP000024635"/>
    </source>
</evidence>
<evidence type="ECO:0000256" key="1">
    <source>
        <dbReference type="SAM" id="SignalP"/>
    </source>
</evidence>
<gene>
    <name evidence="2" type="primary">Acey_s0010.g995</name>
    <name evidence="2" type="ORF">Y032_0010g995</name>
</gene>
<name>A0A016VHE1_9BILA</name>
<dbReference type="Proteomes" id="UP000024635">
    <property type="component" value="Unassembled WGS sequence"/>
</dbReference>
<accession>A0A016VHE1</accession>
<evidence type="ECO:0000313" key="2">
    <source>
        <dbReference type="EMBL" id="EYC26845.1"/>
    </source>
</evidence>
<feature type="signal peptide" evidence="1">
    <location>
        <begin position="1"/>
        <end position="17"/>
    </location>
</feature>
<keyword evidence="3" id="KW-1185">Reference proteome</keyword>
<dbReference type="AlphaFoldDB" id="A0A016VHE1"/>
<sequence length="76" mass="7966">MNGFAIVLAALVIGVFSADTKCTTDKDCPTGMKCSNKICGYRTECAQLGSPKVPAGCKAEPYVNDKGCTMSRVVCP</sequence>
<reference evidence="3" key="1">
    <citation type="journal article" date="2015" name="Nat. Genet.">
        <title>The genome and transcriptome of the zoonotic hookworm Ancylostoma ceylanicum identify infection-specific gene families.</title>
        <authorList>
            <person name="Schwarz E.M."/>
            <person name="Hu Y."/>
            <person name="Antoshechkin I."/>
            <person name="Miller M.M."/>
            <person name="Sternberg P.W."/>
            <person name="Aroian R.V."/>
        </authorList>
    </citation>
    <scope>NUCLEOTIDE SEQUENCE</scope>
    <source>
        <strain evidence="3">HY135</strain>
    </source>
</reference>